<dbReference type="Proteomes" id="UP000654075">
    <property type="component" value="Unassembled WGS sequence"/>
</dbReference>
<evidence type="ECO:0000313" key="2">
    <source>
        <dbReference type="EMBL" id="CAE8660843.1"/>
    </source>
</evidence>
<keyword evidence="3" id="KW-1185">Reference proteome</keyword>
<evidence type="ECO:0000313" key="1">
    <source>
        <dbReference type="EMBL" id="CAE8586146.1"/>
    </source>
</evidence>
<evidence type="ECO:0000313" key="3">
    <source>
        <dbReference type="Proteomes" id="UP000654075"/>
    </source>
</evidence>
<feature type="non-terminal residue" evidence="1">
    <location>
        <position position="1"/>
    </location>
</feature>
<accession>A0A813DKX6</accession>
<dbReference type="EMBL" id="CAJNNV010001923">
    <property type="protein sequence ID" value="CAE8586146.1"/>
    <property type="molecule type" value="Genomic_DNA"/>
</dbReference>
<reference evidence="1" key="1">
    <citation type="submission" date="2021-02" db="EMBL/GenBank/DDBJ databases">
        <authorList>
            <person name="Dougan E. K."/>
            <person name="Rhodes N."/>
            <person name="Thang M."/>
            <person name="Chan C."/>
        </authorList>
    </citation>
    <scope>NUCLEOTIDE SEQUENCE</scope>
</reference>
<sequence length="105" mass="12158">MIEAVHDWIQSVTRPYWLPEALEQVVALGAKTSRGPTSARAYEDDDELELEQLARFEYQIPMKLRELQVMVRPFLEVRSSHYIEGVDAITSELVRGLLHIHQIVK</sequence>
<proteinExistence type="predicted"/>
<comment type="caution">
    <text evidence="1">The sequence shown here is derived from an EMBL/GenBank/DDBJ whole genome shotgun (WGS) entry which is preliminary data.</text>
</comment>
<name>A0A813DKX6_POLGL</name>
<organism evidence="1 3">
    <name type="scientific">Polarella glacialis</name>
    <name type="common">Dinoflagellate</name>
    <dbReference type="NCBI Taxonomy" id="89957"/>
    <lineage>
        <taxon>Eukaryota</taxon>
        <taxon>Sar</taxon>
        <taxon>Alveolata</taxon>
        <taxon>Dinophyceae</taxon>
        <taxon>Suessiales</taxon>
        <taxon>Suessiaceae</taxon>
        <taxon>Polarella</taxon>
    </lineage>
</organism>
<dbReference type="Proteomes" id="UP000626109">
    <property type="component" value="Unassembled WGS sequence"/>
</dbReference>
<dbReference type="EMBL" id="CAJNNW010017372">
    <property type="protein sequence ID" value="CAE8660843.1"/>
    <property type="molecule type" value="Genomic_DNA"/>
</dbReference>
<dbReference type="AlphaFoldDB" id="A0A813DKX6"/>
<gene>
    <name evidence="1" type="ORF">PGLA1383_LOCUS5042</name>
    <name evidence="2" type="ORF">PGLA2088_LOCUS14292</name>
</gene>
<protein>
    <submittedName>
        <fullName evidence="1">Uncharacterized protein</fullName>
    </submittedName>
</protein>